<dbReference type="PANTHER" id="PTHR24291">
    <property type="entry name" value="CYTOCHROME P450 FAMILY 4"/>
    <property type="match status" value="1"/>
</dbReference>
<dbReference type="InterPro" id="IPR017972">
    <property type="entry name" value="Cyt_P450_CS"/>
</dbReference>
<dbReference type="GO" id="GO:0005789">
    <property type="term" value="C:endoplasmic reticulum membrane"/>
    <property type="evidence" value="ECO:0007669"/>
    <property type="project" value="UniProtKB-SubCell"/>
</dbReference>
<evidence type="ECO:0000256" key="11">
    <source>
        <dbReference type="ARBA" id="ARBA00023004"/>
    </source>
</evidence>
<feature type="binding site" description="axial binding residue" evidence="14">
    <location>
        <position position="445"/>
    </location>
    <ligand>
        <name>heme</name>
        <dbReference type="ChEBI" id="CHEBI:30413"/>
    </ligand>
    <ligandPart>
        <name>Fe</name>
        <dbReference type="ChEBI" id="CHEBI:18248"/>
    </ligandPart>
</feature>
<evidence type="ECO:0000313" key="17">
    <source>
        <dbReference type="EMBL" id="KAG6445668.1"/>
    </source>
</evidence>
<evidence type="ECO:0000256" key="9">
    <source>
        <dbReference type="ARBA" id="ARBA00022848"/>
    </source>
</evidence>
<evidence type="ECO:0000256" key="5">
    <source>
        <dbReference type="ARBA" id="ARBA00010617"/>
    </source>
</evidence>
<gene>
    <name evidence="16" type="primary">CYP4CG1</name>
    <name evidence="17" type="ORF">O3G_MSEX004036</name>
</gene>
<comment type="subcellular location">
    <subcellularLocation>
        <location evidence="4">Endoplasmic reticulum membrane</location>
        <topology evidence="4">Peripheral membrane protein</topology>
    </subcellularLocation>
    <subcellularLocation>
        <location evidence="3">Microsome membrane</location>
        <topology evidence="3">Peripheral membrane protein</topology>
    </subcellularLocation>
</comment>
<evidence type="ECO:0000256" key="6">
    <source>
        <dbReference type="ARBA" id="ARBA00022617"/>
    </source>
</evidence>
<dbReference type="PROSITE" id="PS00086">
    <property type="entry name" value="CYTOCHROME_P450"/>
    <property type="match status" value="1"/>
</dbReference>
<dbReference type="Pfam" id="PF00067">
    <property type="entry name" value="p450"/>
    <property type="match status" value="1"/>
</dbReference>
<evidence type="ECO:0000256" key="7">
    <source>
        <dbReference type="ARBA" id="ARBA00022723"/>
    </source>
</evidence>
<dbReference type="EMBL" id="GU731527">
    <property type="protein sequence ID" value="ADE05577.1"/>
    <property type="molecule type" value="mRNA"/>
</dbReference>
<dbReference type="GO" id="GO:0020037">
    <property type="term" value="F:heme binding"/>
    <property type="evidence" value="ECO:0007669"/>
    <property type="project" value="InterPro"/>
</dbReference>
<evidence type="ECO:0000256" key="15">
    <source>
        <dbReference type="RuleBase" id="RU000461"/>
    </source>
</evidence>
<dbReference type="PRINTS" id="PR00463">
    <property type="entry name" value="EP450I"/>
</dbReference>
<dbReference type="InterPro" id="IPR001128">
    <property type="entry name" value="Cyt_P450"/>
</dbReference>
<accession>D5L0M2</accession>
<dbReference type="EMBL" id="JH668324">
    <property type="protein sequence ID" value="KAG6445669.1"/>
    <property type="molecule type" value="Genomic_DNA"/>
</dbReference>
<keyword evidence="6 14" id="KW-0349">Heme</keyword>
<keyword evidence="13" id="KW-0472">Membrane</keyword>
<dbReference type="GO" id="GO:0004497">
    <property type="term" value="F:monooxygenase activity"/>
    <property type="evidence" value="ECO:0007669"/>
    <property type="project" value="UniProtKB-KW"/>
</dbReference>
<proteinExistence type="evidence at transcript level"/>
<evidence type="ECO:0000256" key="13">
    <source>
        <dbReference type="ARBA" id="ARBA00023136"/>
    </source>
</evidence>
<evidence type="ECO:0000313" key="18">
    <source>
        <dbReference type="Proteomes" id="UP000791440"/>
    </source>
</evidence>
<keyword evidence="18" id="KW-1185">Reference proteome</keyword>
<keyword evidence="9" id="KW-0492">Microsome</keyword>
<dbReference type="EMBL" id="JH668324">
    <property type="protein sequence ID" value="KAG6445668.1"/>
    <property type="molecule type" value="Genomic_DNA"/>
</dbReference>
<dbReference type="OrthoDB" id="1470350at2759"/>
<name>D5L0M2_MANSE</name>
<dbReference type="InterPro" id="IPR002401">
    <property type="entry name" value="Cyt_P450_E_grp-I"/>
</dbReference>
<evidence type="ECO:0000256" key="2">
    <source>
        <dbReference type="ARBA" id="ARBA00003690"/>
    </source>
</evidence>
<keyword evidence="12 15" id="KW-0503">Monooxygenase</keyword>
<keyword evidence="7 14" id="KW-0479">Metal-binding</keyword>
<evidence type="ECO:0000256" key="8">
    <source>
        <dbReference type="ARBA" id="ARBA00022824"/>
    </source>
</evidence>
<dbReference type="InterPro" id="IPR050196">
    <property type="entry name" value="Cytochrome_P450_Monoox"/>
</dbReference>
<keyword evidence="8" id="KW-0256">Endoplasmic reticulum</keyword>
<dbReference type="CDD" id="cd20628">
    <property type="entry name" value="CYP4"/>
    <property type="match status" value="1"/>
</dbReference>
<reference evidence="16" key="1">
    <citation type="journal article" date="2009" name="Insect Mol. Biol.">
        <title>Pyrosequencing the Manduca sexta larval midgut transcriptome: messages for digestion, detoxification and defence.</title>
        <authorList>
            <person name="Pauchet Y."/>
            <person name="Wilkinson P."/>
            <person name="Vogel H."/>
            <person name="Nelson D.R."/>
            <person name="Reynolds S.E."/>
            <person name="Heckel D.G."/>
            <person name="Ffrench-Constant R.H."/>
        </authorList>
    </citation>
    <scope>NUCLEOTIDE SEQUENCE</scope>
    <source>
        <tissue evidence="16">Midgut</tissue>
    </source>
</reference>
<dbReference type="GO" id="GO:0016705">
    <property type="term" value="F:oxidoreductase activity, acting on paired donors, with incorporation or reduction of molecular oxygen"/>
    <property type="evidence" value="ECO:0007669"/>
    <property type="project" value="InterPro"/>
</dbReference>
<comment type="cofactor">
    <cofactor evidence="1 14">
        <name>heme</name>
        <dbReference type="ChEBI" id="CHEBI:30413"/>
    </cofactor>
</comment>
<dbReference type="PRINTS" id="PR00385">
    <property type="entry name" value="P450"/>
</dbReference>
<organism evidence="16">
    <name type="scientific">Manduca sexta</name>
    <name type="common">Tobacco hawkmoth</name>
    <name type="synonym">Tobacco hornworm</name>
    <dbReference type="NCBI Taxonomy" id="7130"/>
    <lineage>
        <taxon>Eukaryota</taxon>
        <taxon>Metazoa</taxon>
        <taxon>Ecdysozoa</taxon>
        <taxon>Arthropoda</taxon>
        <taxon>Hexapoda</taxon>
        <taxon>Insecta</taxon>
        <taxon>Pterygota</taxon>
        <taxon>Neoptera</taxon>
        <taxon>Endopterygota</taxon>
        <taxon>Lepidoptera</taxon>
        <taxon>Glossata</taxon>
        <taxon>Ditrysia</taxon>
        <taxon>Bombycoidea</taxon>
        <taxon>Sphingidae</taxon>
        <taxon>Sphinginae</taxon>
        <taxon>Sphingini</taxon>
        <taxon>Manduca</taxon>
    </lineage>
</organism>
<evidence type="ECO:0000256" key="14">
    <source>
        <dbReference type="PIRSR" id="PIRSR602401-1"/>
    </source>
</evidence>
<dbReference type="GO" id="GO:0005506">
    <property type="term" value="F:iron ion binding"/>
    <property type="evidence" value="ECO:0007669"/>
    <property type="project" value="InterPro"/>
</dbReference>
<keyword evidence="11 14" id="KW-0408">Iron</keyword>
<comment type="function">
    <text evidence="2">May be involved in the metabolism of insect hormones and in the breakdown of synthetic insecticides.</text>
</comment>
<dbReference type="PANTHER" id="PTHR24291:SF189">
    <property type="entry name" value="CYTOCHROME P450 4C3-RELATED"/>
    <property type="match status" value="1"/>
</dbReference>
<evidence type="ECO:0000256" key="3">
    <source>
        <dbReference type="ARBA" id="ARBA00004174"/>
    </source>
</evidence>
<sequence length="500" mass="58990">MFSFVLIVLFISVIIFGLYIRYSHAGRLMAKIPGPKGFFIIGNTLAIVRERDDLFNYGRELYAKYGKLSKITGFHIRGVNVYSPEDAETILSSPRYNEKQIPYIFLEPWLGDGLLISKGEKWHDRRKMLTPAFHFNILKKFTKVFCEETEEFLNLVKEETKKDKTEIMPLIMKSTIRIMCETSMGTSMDEDIHTVLKKYLKAIHVLGECVVYRFSRSWFYTNFTFFLSKVAGIQRRAVKDLHIFTKQIIQERRRYRKQGKIVDINDDDEVYGKKSRMAMLDLLLEQEKLGNIDEDGIREEVDTFMFEGHDTTSMLLTFMIMRIANEQHVQDLIYEEMQRIFGDSRRSPTMEDFSEMKYLECCIKEALRLYPSVPFMSRILNEEVTLSGYKVPEGTQCNIHVFDIHRLEEYYPEPEKFVPERFLAENKSTRHPFAYIPFSAGPRNCIGQRFAMLEIKTMMSGLIRRFHLQPVTKHEDVAFLSDLVLRPKYPIYVRFRERKM</sequence>
<reference evidence="17" key="2">
    <citation type="journal article" date="2016" name="Insect Biochem. Mol. Biol.">
        <title>Multifaceted biological insights from a draft genome sequence of the tobacco hornworm moth, Manduca sexta.</title>
        <authorList>
            <person name="Kanost M.R."/>
            <person name="Arrese E.L."/>
            <person name="Cao X."/>
            <person name="Chen Y.R."/>
            <person name="Chellapilla S."/>
            <person name="Goldsmith M.R."/>
            <person name="Grosse-Wilde E."/>
            <person name="Heckel D.G."/>
            <person name="Herndon N."/>
            <person name="Jiang H."/>
            <person name="Papanicolaou A."/>
            <person name="Qu J."/>
            <person name="Soulages J.L."/>
            <person name="Vogel H."/>
            <person name="Walters J."/>
            <person name="Waterhouse R.M."/>
            <person name="Ahn S.J."/>
            <person name="Almeida F.C."/>
            <person name="An C."/>
            <person name="Aqrawi P."/>
            <person name="Bretschneider A."/>
            <person name="Bryant W.B."/>
            <person name="Bucks S."/>
            <person name="Chao H."/>
            <person name="Chevignon G."/>
            <person name="Christen J.M."/>
            <person name="Clarke D.F."/>
            <person name="Dittmer N.T."/>
            <person name="Ferguson L.C.F."/>
            <person name="Garavelou S."/>
            <person name="Gordon K.H.J."/>
            <person name="Gunaratna R.T."/>
            <person name="Han Y."/>
            <person name="Hauser F."/>
            <person name="He Y."/>
            <person name="Heidel-Fischer H."/>
            <person name="Hirsh A."/>
            <person name="Hu Y."/>
            <person name="Jiang H."/>
            <person name="Kalra D."/>
            <person name="Klinner C."/>
            <person name="Konig C."/>
            <person name="Kovar C."/>
            <person name="Kroll A.R."/>
            <person name="Kuwar S.S."/>
            <person name="Lee S.L."/>
            <person name="Lehman R."/>
            <person name="Li K."/>
            <person name="Li Z."/>
            <person name="Liang H."/>
            <person name="Lovelace S."/>
            <person name="Lu Z."/>
            <person name="Mansfield J.H."/>
            <person name="McCulloch K.J."/>
            <person name="Mathew T."/>
            <person name="Morton B."/>
            <person name="Muzny D.M."/>
            <person name="Neunemann D."/>
            <person name="Ongeri F."/>
            <person name="Pauchet Y."/>
            <person name="Pu L.L."/>
            <person name="Pyrousis I."/>
            <person name="Rao X.J."/>
            <person name="Redding A."/>
            <person name="Roesel C."/>
            <person name="Sanchez-Gracia A."/>
            <person name="Schaack S."/>
            <person name="Shukla A."/>
            <person name="Tetreau G."/>
            <person name="Wang Y."/>
            <person name="Xiong G.H."/>
            <person name="Traut W."/>
            <person name="Walsh T.K."/>
            <person name="Worley K.C."/>
            <person name="Wu D."/>
            <person name="Wu W."/>
            <person name="Wu Y.Q."/>
            <person name="Zhang X."/>
            <person name="Zou Z."/>
            <person name="Zucker H."/>
            <person name="Briscoe A.D."/>
            <person name="Burmester T."/>
            <person name="Clem R.J."/>
            <person name="Feyereisen R."/>
            <person name="Grimmelikhuijzen C.J.P."/>
            <person name="Hamodrakas S.J."/>
            <person name="Hansson B.S."/>
            <person name="Huguet E."/>
            <person name="Jermiin L.S."/>
            <person name="Lan Q."/>
            <person name="Lehman H.K."/>
            <person name="Lorenzen M."/>
            <person name="Merzendorfer H."/>
            <person name="Michalopoulos I."/>
            <person name="Morton D.B."/>
            <person name="Muthukrishnan S."/>
            <person name="Oakeshott J.G."/>
            <person name="Palmer W."/>
            <person name="Park Y."/>
            <person name="Passarelli A.L."/>
            <person name="Rozas J."/>
            <person name="Schwartz L.M."/>
            <person name="Smith W."/>
            <person name="Southgate A."/>
            <person name="Vilcinskas A."/>
            <person name="Vogt R."/>
            <person name="Wang P."/>
            <person name="Werren J."/>
            <person name="Yu X.Q."/>
            <person name="Zhou J.J."/>
            <person name="Brown S.J."/>
            <person name="Scherer S.E."/>
            <person name="Richards S."/>
            <person name="Blissard G.W."/>
        </authorList>
    </citation>
    <scope>NUCLEOTIDE SEQUENCE</scope>
</reference>
<comment type="similarity">
    <text evidence="5 15">Belongs to the cytochrome P450 family.</text>
</comment>
<evidence type="ECO:0000256" key="10">
    <source>
        <dbReference type="ARBA" id="ARBA00023002"/>
    </source>
</evidence>
<keyword evidence="10 15" id="KW-0560">Oxidoreductase</keyword>
<evidence type="ECO:0000256" key="4">
    <source>
        <dbReference type="ARBA" id="ARBA00004406"/>
    </source>
</evidence>
<dbReference type="Gene3D" id="1.10.630.10">
    <property type="entry name" value="Cytochrome P450"/>
    <property type="match status" value="1"/>
</dbReference>
<evidence type="ECO:0000256" key="1">
    <source>
        <dbReference type="ARBA" id="ARBA00001971"/>
    </source>
</evidence>
<dbReference type="AlphaFoldDB" id="D5L0M2"/>
<reference evidence="17" key="3">
    <citation type="submission" date="2020-12" db="EMBL/GenBank/DDBJ databases">
        <authorList>
            <person name="Kanost M."/>
        </authorList>
    </citation>
    <scope>NUCLEOTIDE SEQUENCE</scope>
</reference>
<protein>
    <submittedName>
        <fullName evidence="16">Cytochrome P450 4CG1</fullName>
    </submittedName>
</protein>
<dbReference type="SUPFAM" id="SSF48264">
    <property type="entry name" value="Cytochrome P450"/>
    <property type="match status" value="1"/>
</dbReference>
<evidence type="ECO:0000256" key="12">
    <source>
        <dbReference type="ARBA" id="ARBA00023033"/>
    </source>
</evidence>
<dbReference type="Proteomes" id="UP000791440">
    <property type="component" value="Unassembled WGS sequence"/>
</dbReference>
<evidence type="ECO:0000313" key="16">
    <source>
        <dbReference type="EMBL" id="ADE05577.1"/>
    </source>
</evidence>
<dbReference type="InterPro" id="IPR036396">
    <property type="entry name" value="Cyt_P450_sf"/>
</dbReference>